<name>A0A7R9D917_TIMCR</name>
<accession>A0A7R9D917</accession>
<evidence type="ECO:0000313" key="1">
    <source>
        <dbReference type="EMBL" id="CAD7410353.1"/>
    </source>
</evidence>
<organism evidence="1">
    <name type="scientific">Timema cristinae</name>
    <name type="common">Walking stick</name>
    <dbReference type="NCBI Taxonomy" id="61476"/>
    <lineage>
        <taxon>Eukaryota</taxon>
        <taxon>Metazoa</taxon>
        <taxon>Ecdysozoa</taxon>
        <taxon>Arthropoda</taxon>
        <taxon>Hexapoda</taxon>
        <taxon>Insecta</taxon>
        <taxon>Pterygota</taxon>
        <taxon>Neoptera</taxon>
        <taxon>Polyneoptera</taxon>
        <taxon>Phasmatodea</taxon>
        <taxon>Timematodea</taxon>
        <taxon>Timematoidea</taxon>
        <taxon>Timematidae</taxon>
        <taxon>Timema</taxon>
    </lineage>
</organism>
<gene>
    <name evidence="1" type="ORF">TCEB3V08_LOCUS10455</name>
</gene>
<dbReference type="PANTHER" id="PTHR38332">
    <property type="entry name" value="PROTEIN CBG11604"/>
    <property type="match status" value="1"/>
</dbReference>
<proteinExistence type="predicted"/>
<reference evidence="1" key="1">
    <citation type="submission" date="2020-11" db="EMBL/GenBank/DDBJ databases">
        <authorList>
            <person name="Tran Van P."/>
        </authorList>
    </citation>
    <scope>NUCLEOTIDE SEQUENCE</scope>
</reference>
<sequence>MVRGCALDSGTLTTDTEIIRMSHCGGFFFDESKSPCGDMFAAARDHKQGHVAGYVKGCLQSCDDADACNSATRLGRITTMTLVLLGKKLFKVAMGSHHAPSYKELNDGLLVNYKQHVMSAMNTKRVATHTISTVGNLGIDYSVPAVNPECKKDSSTASARTQTNDIFLTPNCDLIISMLTRKFVFKDISTTLFNLSHLS</sequence>
<dbReference type="EMBL" id="OC321614">
    <property type="protein sequence ID" value="CAD7410353.1"/>
    <property type="molecule type" value="Genomic_DNA"/>
</dbReference>
<dbReference type="AlphaFoldDB" id="A0A7R9D917"/>
<protein>
    <submittedName>
        <fullName evidence="1">Uncharacterized protein</fullName>
    </submittedName>
</protein>
<dbReference type="PANTHER" id="PTHR38332:SF1">
    <property type="entry name" value="RE49668P"/>
    <property type="match status" value="1"/>
</dbReference>